<evidence type="ECO:0000256" key="11">
    <source>
        <dbReference type="ARBA" id="ARBA00023136"/>
    </source>
</evidence>
<comment type="subcellular location">
    <subcellularLocation>
        <location evidence="1 17">Cell membrane</location>
        <topology evidence="1 17">Multi-pass membrane protein</topology>
    </subcellularLocation>
</comment>
<dbReference type="PANTHER" id="PTHR30622:SF4">
    <property type="entry name" value="UNDECAPRENYL-DIPHOSPHATASE"/>
    <property type="match status" value="1"/>
</dbReference>
<accession>A0A9D0YYW2</accession>
<organism evidence="18 19">
    <name type="scientific">Candidatus Faecenecus gallistercoris</name>
    <dbReference type="NCBI Taxonomy" id="2840793"/>
    <lineage>
        <taxon>Bacteria</taxon>
        <taxon>Bacillati</taxon>
        <taxon>Bacillota</taxon>
        <taxon>Bacillota incertae sedis</taxon>
        <taxon>Candidatus Faecenecus</taxon>
    </lineage>
</organism>
<dbReference type="Pfam" id="PF02673">
    <property type="entry name" value="BacA"/>
    <property type="match status" value="1"/>
</dbReference>
<evidence type="ECO:0000256" key="8">
    <source>
        <dbReference type="ARBA" id="ARBA00022960"/>
    </source>
</evidence>
<evidence type="ECO:0000256" key="6">
    <source>
        <dbReference type="ARBA" id="ARBA00022692"/>
    </source>
</evidence>
<evidence type="ECO:0000313" key="18">
    <source>
        <dbReference type="EMBL" id="HIQ64604.1"/>
    </source>
</evidence>
<dbReference type="EMBL" id="DVFU01000052">
    <property type="protein sequence ID" value="HIQ64604.1"/>
    <property type="molecule type" value="Genomic_DNA"/>
</dbReference>
<dbReference type="Proteomes" id="UP000886725">
    <property type="component" value="Unassembled WGS sequence"/>
</dbReference>
<proteinExistence type="inferred from homology"/>
<comment type="catalytic activity">
    <reaction evidence="16 17">
        <text>di-trans,octa-cis-undecaprenyl diphosphate + H2O = di-trans,octa-cis-undecaprenyl phosphate + phosphate + H(+)</text>
        <dbReference type="Rhea" id="RHEA:28094"/>
        <dbReference type="ChEBI" id="CHEBI:15377"/>
        <dbReference type="ChEBI" id="CHEBI:15378"/>
        <dbReference type="ChEBI" id="CHEBI:43474"/>
        <dbReference type="ChEBI" id="CHEBI:58405"/>
        <dbReference type="ChEBI" id="CHEBI:60392"/>
        <dbReference type="EC" id="3.6.1.27"/>
    </reaction>
</comment>
<evidence type="ECO:0000256" key="7">
    <source>
        <dbReference type="ARBA" id="ARBA00022801"/>
    </source>
</evidence>
<name>A0A9D0YYW2_9FIRM</name>
<comment type="function">
    <text evidence="17">Catalyzes the dephosphorylation of undecaprenyl diphosphate (UPP). Confers resistance to bacitracin.</text>
</comment>
<feature type="transmembrane region" description="Helical" evidence="17">
    <location>
        <begin position="45"/>
        <end position="65"/>
    </location>
</feature>
<evidence type="ECO:0000256" key="2">
    <source>
        <dbReference type="ARBA" id="ARBA00010621"/>
    </source>
</evidence>
<dbReference type="GO" id="GO:0046677">
    <property type="term" value="P:response to antibiotic"/>
    <property type="evidence" value="ECO:0007669"/>
    <property type="project" value="UniProtKB-UniRule"/>
</dbReference>
<evidence type="ECO:0000256" key="12">
    <source>
        <dbReference type="ARBA" id="ARBA00023251"/>
    </source>
</evidence>
<evidence type="ECO:0000256" key="15">
    <source>
        <dbReference type="ARBA" id="ARBA00032932"/>
    </source>
</evidence>
<feature type="transmembrane region" description="Helical" evidence="17">
    <location>
        <begin position="186"/>
        <end position="207"/>
    </location>
</feature>
<keyword evidence="13 17" id="KW-0961">Cell wall biogenesis/degradation</keyword>
<protein>
    <recommendedName>
        <fullName evidence="4 17">Undecaprenyl-diphosphatase</fullName>
        <ecNumber evidence="3 17">3.6.1.27</ecNumber>
    </recommendedName>
    <alternativeName>
        <fullName evidence="15 17">Bacitracin resistance protein</fullName>
    </alternativeName>
    <alternativeName>
        <fullName evidence="14 17">Undecaprenyl pyrophosphate phosphatase</fullName>
    </alternativeName>
</protein>
<dbReference type="AlphaFoldDB" id="A0A9D0YYW2"/>
<dbReference type="GO" id="GO:0008360">
    <property type="term" value="P:regulation of cell shape"/>
    <property type="evidence" value="ECO:0007669"/>
    <property type="project" value="UniProtKB-KW"/>
</dbReference>
<dbReference type="GO" id="GO:0005886">
    <property type="term" value="C:plasma membrane"/>
    <property type="evidence" value="ECO:0007669"/>
    <property type="project" value="UniProtKB-SubCell"/>
</dbReference>
<dbReference type="GO" id="GO:0050380">
    <property type="term" value="F:undecaprenyl-diphosphatase activity"/>
    <property type="evidence" value="ECO:0007669"/>
    <property type="project" value="UniProtKB-UniRule"/>
</dbReference>
<dbReference type="NCBIfam" id="TIGR00753">
    <property type="entry name" value="undec_PP_bacA"/>
    <property type="match status" value="1"/>
</dbReference>
<evidence type="ECO:0000256" key="14">
    <source>
        <dbReference type="ARBA" id="ARBA00032707"/>
    </source>
</evidence>
<gene>
    <name evidence="17 18" type="primary">uppP</name>
    <name evidence="18" type="ORF">IAC85_02580</name>
</gene>
<evidence type="ECO:0000256" key="4">
    <source>
        <dbReference type="ARBA" id="ARBA00021581"/>
    </source>
</evidence>
<feature type="transmembrane region" description="Helical" evidence="17">
    <location>
        <begin position="86"/>
        <end position="104"/>
    </location>
</feature>
<evidence type="ECO:0000256" key="5">
    <source>
        <dbReference type="ARBA" id="ARBA00022475"/>
    </source>
</evidence>
<comment type="miscellaneous">
    <text evidence="17">Bacitracin is thought to be involved in the inhibition of peptidoglycan synthesis by sequestering undecaprenyl diphosphate, thereby reducing the pool of lipid carrier available.</text>
</comment>
<reference evidence="18" key="1">
    <citation type="submission" date="2020-10" db="EMBL/GenBank/DDBJ databases">
        <authorList>
            <person name="Gilroy R."/>
        </authorList>
    </citation>
    <scope>NUCLEOTIDE SEQUENCE</scope>
    <source>
        <strain evidence="18">CHK165-10780</strain>
    </source>
</reference>
<evidence type="ECO:0000256" key="17">
    <source>
        <dbReference type="HAMAP-Rule" id="MF_01006"/>
    </source>
</evidence>
<keyword evidence="5 17" id="KW-1003">Cell membrane</keyword>
<keyword evidence="9 17" id="KW-0573">Peptidoglycan synthesis</keyword>
<comment type="caution">
    <text evidence="18">The sequence shown here is derived from an EMBL/GenBank/DDBJ whole genome shotgun (WGS) entry which is preliminary data.</text>
</comment>
<dbReference type="InterPro" id="IPR003824">
    <property type="entry name" value="UppP"/>
</dbReference>
<comment type="similarity">
    <text evidence="2 17">Belongs to the UppP family.</text>
</comment>
<keyword evidence="12 17" id="KW-0046">Antibiotic resistance</keyword>
<dbReference type="EC" id="3.6.1.27" evidence="3 17"/>
<feature type="transmembrane region" description="Helical" evidence="17">
    <location>
        <begin position="116"/>
        <end position="134"/>
    </location>
</feature>
<feature type="transmembrane region" description="Helical" evidence="17">
    <location>
        <begin position="253"/>
        <end position="269"/>
    </location>
</feature>
<keyword evidence="7 17" id="KW-0378">Hydrolase</keyword>
<keyword evidence="10 17" id="KW-1133">Transmembrane helix</keyword>
<evidence type="ECO:0000256" key="9">
    <source>
        <dbReference type="ARBA" id="ARBA00022984"/>
    </source>
</evidence>
<evidence type="ECO:0000256" key="13">
    <source>
        <dbReference type="ARBA" id="ARBA00023316"/>
    </source>
</evidence>
<reference evidence="18" key="2">
    <citation type="journal article" date="2021" name="PeerJ">
        <title>Extensive microbial diversity within the chicken gut microbiome revealed by metagenomics and culture.</title>
        <authorList>
            <person name="Gilroy R."/>
            <person name="Ravi A."/>
            <person name="Getino M."/>
            <person name="Pursley I."/>
            <person name="Horton D.L."/>
            <person name="Alikhan N.F."/>
            <person name="Baker D."/>
            <person name="Gharbi K."/>
            <person name="Hall N."/>
            <person name="Watson M."/>
            <person name="Adriaenssens E.M."/>
            <person name="Foster-Nyarko E."/>
            <person name="Jarju S."/>
            <person name="Secka A."/>
            <person name="Antonio M."/>
            <person name="Oren A."/>
            <person name="Chaudhuri R.R."/>
            <person name="La Ragione R."/>
            <person name="Hildebrand F."/>
            <person name="Pallen M.J."/>
        </authorList>
    </citation>
    <scope>NUCLEOTIDE SEQUENCE</scope>
    <source>
        <strain evidence="18">CHK165-10780</strain>
    </source>
</reference>
<evidence type="ECO:0000256" key="10">
    <source>
        <dbReference type="ARBA" id="ARBA00022989"/>
    </source>
</evidence>
<evidence type="ECO:0000256" key="1">
    <source>
        <dbReference type="ARBA" id="ARBA00004651"/>
    </source>
</evidence>
<keyword evidence="6 17" id="KW-0812">Transmembrane</keyword>
<sequence length="270" mass="29971">MDFGIIILAIIQGIAEFLPISSSAHLILFRDLFGIGSSITADMELIFDIALHLGTLLAIFIFFFKDFWKMIVSFFTKGTKEKEGRLCLYLIIATIPAALAGVFLEDIIDGMIRSNFILIACALIFMGIVIFLVDSKSKQSREVEDLTWRDALLIGCAQVFALIPGFSRSGTTISMARYLKLKREDAAKFSFYLSAPVVGGAVVLSLLKSESRALIAANAATFIIGIFVSFLVGLFCIGFLLKYLRKHDFRLFMWYRVLLGILVIGICVFA</sequence>
<evidence type="ECO:0000256" key="3">
    <source>
        <dbReference type="ARBA" id="ARBA00012374"/>
    </source>
</evidence>
<feature type="transmembrane region" description="Helical" evidence="17">
    <location>
        <begin position="219"/>
        <end position="241"/>
    </location>
</feature>
<dbReference type="GO" id="GO:0071555">
    <property type="term" value="P:cell wall organization"/>
    <property type="evidence" value="ECO:0007669"/>
    <property type="project" value="UniProtKB-KW"/>
</dbReference>
<dbReference type="GO" id="GO:0009252">
    <property type="term" value="P:peptidoglycan biosynthetic process"/>
    <property type="evidence" value="ECO:0007669"/>
    <property type="project" value="UniProtKB-KW"/>
</dbReference>
<evidence type="ECO:0000313" key="19">
    <source>
        <dbReference type="Proteomes" id="UP000886725"/>
    </source>
</evidence>
<keyword evidence="8 17" id="KW-0133">Cell shape</keyword>
<dbReference type="HAMAP" id="MF_01006">
    <property type="entry name" value="Undec_diphosphatase"/>
    <property type="match status" value="1"/>
</dbReference>
<dbReference type="PANTHER" id="PTHR30622">
    <property type="entry name" value="UNDECAPRENYL-DIPHOSPHATASE"/>
    <property type="match status" value="1"/>
</dbReference>
<evidence type="ECO:0000256" key="16">
    <source>
        <dbReference type="ARBA" id="ARBA00047594"/>
    </source>
</evidence>
<keyword evidence="11 17" id="KW-0472">Membrane</keyword>